<accession>A0A328AMN3</accession>
<name>A0A328AMN3_9CAUL</name>
<evidence type="ECO:0000313" key="8">
    <source>
        <dbReference type="EMBL" id="RAK56243.1"/>
    </source>
</evidence>
<keyword evidence="3" id="KW-1003">Cell membrane</keyword>
<dbReference type="AlphaFoldDB" id="A0A328AMN3"/>
<keyword evidence="5" id="KW-1133">Transmembrane helix</keyword>
<proteinExistence type="inferred from homology"/>
<evidence type="ECO:0000256" key="4">
    <source>
        <dbReference type="ARBA" id="ARBA00022692"/>
    </source>
</evidence>
<comment type="similarity">
    <text evidence="2">Belongs to the VirD4/TraG family.</text>
</comment>
<evidence type="ECO:0000256" key="1">
    <source>
        <dbReference type="ARBA" id="ARBA00004651"/>
    </source>
</evidence>
<evidence type="ECO:0000256" key="7">
    <source>
        <dbReference type="SAM" id="MobiDB-lite"/>
    </source>
</evidence>
<dbReference type="GO" id="GO:0005886">
    <property type="term" value="C:plasma membrane"/>
    <property type="evidence" value="ECO:0007669"/>
    <property type="project" value="UniProtKB-SubCell"/>
</dbReference>
<evidence type="ECO:0000256" key="3">
    <source>
        <dbReference type="ARBA" id="ARBA00022475"/>
    </source>
</evidence>
<dbReference type="EMBL" id="QFYQ01000001">
    <property type="protein sequence ID" value="RAK56243.1"/>
    <property type="molecule type" value="Genomic_DNA"/>
</dbReference>
<dbReference type="InterPro" id="IPR027417">
    <property type="entry name" value="P-loop_NTPase"/>
</dbReference>
<evidence type="ECO:0000256" key="6">
    <source>
        <dbReference type="ARBA" id="ARBA00023136"/>
    </source>
</evidence>
<dbReference type="SUPFAM" id="SSF52540">
    <property type="entry name" value="P-loop containing nucleoside triphosphate hydrolases"/>
    <property type="match status" value="1"/>
</dbReference>
<evidence type="ECO:0000313" key="9">
    <source>
        <dbReference type="Proteomes" id="UP000249254"/>
    </source>
</evidence>
<dbReference type="CDD" id="cd01127">
    <property type="entry name" value="TrwB_TraG_TraD_VirD4"/>
    <property type="match status" value="1"/>
</dbReference>
<evidence type="ECO:0000256" key="2">
    <source>
        <dbReference type="ARBA" id="ARBA00008806"/>
    </source>
</evidence>
<dbReference type="Proteomes" id="UP000249254">
    <property type="component" value="Unassembled WGS sequence"/>
</dbReference>
<organism evidence="8 9">
    <name type="scientific">Phenylobacterium soli</name>
    <dbReference type="NCBI Taxonomy" id="2170551"/>
    <lineage>
        <taxon>Bacteria</taxon>
        <taxon>Pseudomonadati</taxon>
        <taxon>Pseudomonadota</taxon>
        <taxon>Alphaproteobacteria</taxon>
        <taxon>Caulobacterales</taxon>
        <taxon>Caulobacteraceae</taxon>
        <taxon>Phenylobacterium</taxon>
    </lineage>
</organism>
<dbReference type="InterPro" id="IPR003688">
    <property type="entry name" value="TraG/VirD4"/>
</dbReference>
<evidence type="ECO:0000256" key="5">
    <source>
        <dbReference type="ARBA" id="ARBA00022989"/>
    </source>
</evidence>
<gene>
    <name evidence="8" type="ORF">DJ017_05910</name>
</gene>
<keyword evidence="6" id="KW-0472">Membrane</keyword>
<protein>
    <submittedName>
        <fullName evidence="8">Type IV secretory system conjugative DNA transfer family protein</fullName>
    </submittedName>
</protein>
<dbReference type="Pfam" id="PF02534">
    <property type="entry name" value="T4SS-DNA_transf"/>
    <property type="match status" value="1"/>
</dbReference>
<keyword evidence="4" id="KW-0812">Transmembrane</keyword>
<reference evidence="9" key="1">
    <citation type="submission" date="2018-05" db="EMBL/GenBank/DDBJ databases">
        <authorList>
            <person name="Li X."/>
        </authorList>
    </citation>
    <scope>NUCLEOTIDE SEQUENCE [LARGE SCALE GENOMIC DNA]</scope>
    <source>
        <strain evidence="9">LX32</strain>
    </source>
</reference>
<dbReference type="InterPro" id="IPR051539">
    <property type="entry name" value="T4SS-coupling_protein"/>
</dbReference>
<comment type="subcellular location">
    <subcellularLocation>
        <location evidence="1">Cell membrane</location>
        <topology evidence="1">Multi-pass membrane protein</topology>
    </subcellularLocation>
</comment>
<feature type="region of interest" description="Disordered" evidence="7">
    <location>
        <begin position="500"/>
        <end position="526"/>
    </location>
</feature>
<comment type="caution">
    <text evidence="8">The sequence shown here is derived from an EMBL/GenBank/DDBJ whole genome shotgun (WGS) entry which is preliminary data.</text>
</comment>
<dbReference type="PANTHER" id="PTHR37937">
    <property type="entry name" value="CONJUGATIVE TRANSFER: DNA TRANSPORT"/>
    <property type="match status" value="1"/>
</dbReference>
<dbReference type="Gene3D" id="3.40.50.300">
    <property type="entry name" value="P-loop containing nucleotide triphosphate hydrolases"/>
    <property type="match status" value="1"/>
</dbReference>
<keyword evidence="9" id="KW-1185">Reference proteome</keyword>
<sequence length="526" mass="57054">MAGWFIDTVVGAGHVWRPIAVYGGGALGALIAFGNWSRRNPPGAKTVHGSAQFATTAYVRQTLADAEGLIVGRERRRGGRLLRHGGSGHLLTIAPTRSGKGVGAIIPNLLAGDRSVFCLDPKGENTVVTYAARTRFGPVHVLDPFGVTGMPQARYNPLDLLDPENPDLIEDAAVLAEALVYDPPAHLGEAHWNEEAKALIAGLMLHVACSRPPAERTLAAVRDLLSGSPDEFDATLAEMQRSAGAGGLVRRAANRHLSKSDREAAGVLSSAQRHTHFLDSVRINAAMAGSDFRFSDLKASRCTVFLVLPPDRIDTYARWLRLLVAQALRELARAPDRHARPVLFLLDEFATLGRLEPIERAFGLMAGYGVQLWAILQDMHQLWGAYGERAGTFLSNASLLQVFNVADYETADWISKSLGATTVAYETGGTSVSRAPNQLFSTHGSSTSTHLARRELLTPDEVMRLHPLLEILFRPGEPPVLAQKVRYYLDPEFRGLFTPATHPTREMKIDAGATAAPRSLEPPEPS</sequence>
<dbReference type="PANTHER" id="PTHR37937:SF1">
    <property type="entry name" value="CONJUGATIVE TRANSFER: DNA TRANSPORT"/>
    <property type="match status" value="1"/>
</dbReference>